<reference evidence="4 5" key="1">
    <citation type="submission" date="2019-06" db="EMBL/GenBank/DDBJ databases">
        <title>Sequencing the genomes of 1000 actinobacteria strains.</title>
        <authorList>
            <person name="Klenk H.-P."/>
        </authorList>
    </citation>
    <scope>NUCLEOTIDE SEQUENCE [LARGE SCALE GENOMIC DNA]</scope>
    <source>
        <strain evidence="4 5">DSM 103495</strain>
    </source>
</reference>
<accession>A0A543F454</accession>
<feature type="compositionally biased region" description="Basic and acidic residues" evidence="1">
    <location>
        <begin position="19"/>
        <end position="38"/>
    </location>
</feature>
<dbReference type="Pfam" id="PF14342">
    <property type="entry name" value="DUF4396"/>
    <property type="match status" value="1"/>
</dbReference>
<name>A0A543F454_9NOCA</name>
<feature type="domain" description="DUF4396" evidence="3">
    <location>
        <begin position="61"/>
        <end position="194"/>
    </location>
</feature>
<keyword evidence="2" id="KW-1133">Transmembrane helix</keyword>
<gene>
    <name evidence="4" type="ORF">FB390_0180</name>
</gene>
<feature type="transmembrane region" description="Helical" evidence="2">
    <location>
        <begin position="121"/>
        <end position="144"/>
    </location>
</feature>
<sequence length="205" mass="21018">MEHGHGTHGAHHAHAGHAGHSEPTAHEGHTAGRHENPHAAHQAHTAAPDHSAHAGHHPAATWKMAATATLHCLTGCAIGEVLGLVIGTALGWSTLPTMVLAIALAFVFGYALTIRGVMKAGVAFGAALSVAFAADTLSITVMEITDNAVLLAVPGAMHAGLTDVLFWGSLSFAFAVAFVVTTPVNKWLIGRGKGHAVVHAYHGGH</sequence>
<feature type="transmembrane region" description="Helical" evidence="2">
    <location>
        <begin position="164"/>
        <end position="184"/>
    </location>
</feature>
<feature type="transmembrane region" description="Helical" evidence="2">
    <location>
        <begin position="98"/>
        <end position="114"/>
    </location>
</feature>
<feature type="region of interest" description="Disordered" evidence="1">
    <location>
        <begin position="1"/>
        <end position="58"/>
    </location>
</feature>
<evidence type="ECO:0000259" key="3">
    <source>
        <dbReference type="Pfam" id="PF14342"/>
    </source>
</evidence>
<dbReference type="RefSeq" id="WP_141807233.1">
    <property type="nucleotide sequence ID" value="NZ_VFPG01000001.1"/>
</dbReference>
<dbReference type="Proteomes" id="UP000316331">
    <property type="component" value="Unassembled WGS sequence"/>
</dbReference>
<keyword evidence="2" id="KW-0472">Membrane</keyword>
<evidence type="ECO:0000256" key="2">
    <source>
        <dbReference type="SAM" id="Phobius"/>
    </source>
</evidence>
<proteinExistence type="predicted"/>
<keyword evidence="2" id="KW-0812">Transmembrane</keyword>
<feature type="transmembrane region" description="Helical" evidence="2">
    <location>
        <begin position="72"/>
        <end position="92"/>
    </location>
</feature>
<keyword evidence="5" id="KW-1185">Reference proteome</keyword>
<dbReference type="OrthoDB" id="9784773at2"/>
<comment type="caution">
    <text evidence="4">The sequence shown here is derived from an EMBL/GenBank/DDBJ whole genome shotgun (WGS) entry which is preliminary data.</text>
</comment>
<evidence type="ECO:0000313" key="5">
    <source>
        <dbReference type="Proteomes" id="UP000316331"/>
    </source>
</evidence>
<dbReference type="AlphaFoldDB" id="A0A543F454"/>
<feature type="compositionally biased region" description="Basic residues" evidence="1">
    <location>
        <begin position="1"/>
        <end position="17"/>
    </location>
</feature>
<protein>
    <submittedName>
        <fullName evidence="4">Uncharacterized protein DUF4396</fullName>
    </submittedName>
</protein>
<dbReference type="EMBL" id="VFPG01000001">
    <property type="protein sequence ID" value="TQM28607.1"/>
    <property type="molecule type" value="Genomic_DNA"/>
</dbReference>
<dbReference type="InterPro" id="IPR025509">
    <property type="entry name" value="DUF4396"/>
</dbReference>
<organism evidence="4 5">
    <name type="scientific">Nocardia bhagyanarayanae</name>
    <dbReference type="NCBI Taxonomy" id="1215925"/>
    <lineage>
        <taxon>Bacteria</taxon>
        <taxon>Bacillati</taxon>
        <taxon>Actinomycetota</taxon>
        <taxon>Actinomycetes</taxon>
        <taxon>Mycobacteriales</taxon>
        <taxon>Nocardiaceae</taxon>
        <taxon>Nocardia</taxon>
    </lineage>
</organism>
<evidence type="ECO:0000313" key="4">
    <source>
        <dbReference type="EMBL" id="TQM28607.1"/>
    </source>
</evidence>
<evidence type="ECO:0000256" key="1">
    <source>
        <dbReference type="SAM" id="MobiDB-lite"/>
    </source>
</evidence>